<protein>
    <submittedName>
        <fullName evidence="2">Predicted protein</fullName>
    </submittedName>
</protein>
<organism evidence="3">
    <name type="scientific">Naegleria gruberi</name>
    <name type="common">Amoeba</name>
    <dbReference type="NCBI Taxonomy" id="5762"/>
    <lineage>
        <taxon>Eukaryota</taxon>
        <taxon>Discoba</taxon>
        <taxon>Heterolobosea</taxon>
        <taxon>Tetramitia</taxon>
        <taxon>Eutetramitia</taxon>
        <taxon>Vahlkampfiidae</taxon>
        <taxon>Naegleria</taxon>
    </lineage>
</organism>
<proteinExistence type="predicted"/>
<dbReference type="InParanoid" id="D2W292"/>
<reference evidence="2 3" key="1">
    <citation type="journal article" date="2010" name="Cell">
        <title>The genome of Naegleria gruberi illuminates early eukaryotic versatility.</title>
        <authorList>
            <person name="Fritz-Laylin L.K."/>
            <person name="Prochnik S.E."/>
            <person name="Ginger M.L."/>
            <person name="Dacks J.B."/>
            <person name="Carpenter M.L."/>
            <person name="Field M.C."/>
            <person name="Kuo A."/>
            <person name="Paredez A."/>
            <person name="Chapman J."/>
            <person name="Pham J."/>
            <person name="Shu S."/>
            <person name="Neupane R."/>
            <person name="Cipriano M."/>
            <person name="Mancuso J."/>
            <person name="Tu H."/>
            <person name="Salamov A."/>
            <person name="Lindquist E."/>
            <person name="Shapiro H."/>
            <person name="Lucas S."/>
            <person name="Grigoriev I.V."/>
            <person name="Cande W.Z."/>
            <person name="Fulton C."/>
            <person name="Rokhsar D.S."/>
            <person name="Dawson S.C."/>
        </authorList>
    </citation>
    <scope>NUCLEOTIDE SEQUENCE [LARGE SCALE GENOMIC DNA]</scope>
    <source>
        <strain evidence="2 3">NEG-M</strain>
    </source>
</reference>
<evidence type="ECO:0000313" key="3">
    <source>
        <dbReference type="Proteomes" id="UP000006671"/>
    </source>
</evidence>
<sequence>MQTFQPTSVILLHYLFTFCIIALLVSSCAEASVKILATTTRIKPDTILEMDLPNLGYVDRVIPISMKQDGFFIIASGPTQIHRVDSSYHVNSFKLDIPMKWLSMGSVERCVGGLLTAQYNLMNLVYSGGELGKAYIVQVNLKNLTQIAEVISLGANSHVIDVHEDSELGLLHILVKRAQALVLFIFDPKDNYMREQGYPLMTTGKLAVMKDAGLFVGIGNSPIPNYYSLNHIH</sequence>
<keyword evidence="3" id="KW-1185">Reference proteome</keyword>
<feature type="chain" id="PRO_5003038810" evidence="1">
    <location>
        <begin position="32"/>
        <end position="233"/>
    </location>
</feature>
<feature type="signal peptide" evidence="1">
    <location>
        <begin position="1"/>
        <end position="31"/>
    </location>
</feature>
<dbReference type="EMBL" id="GG738925">
    <property type="protein sequence ID" value="EFC36785.1"/>
    <property type="molecule type" value="Genomic_DNA"/>
</dbReference>
<dbReference type="Proteomes" id="UP000006671">
    <property type="component" value="Unassembled WGS sequence"/>
</dbReference>
<dbReference type="KEGG" id="ngr:NAEGRDRAFT_54137"/>
<evidence type="ECO:0000256" key="1">
    <source>
        <dbReference type="SAM" id="SignalP"/>
    </source>
</evidence>
<gene>
    <name evidence="2" type="ORF">NAEGRDRAFT_54137</name>
</gene>
<evidence type="ECO:0000313" key="2">
    <source>
        <dbReference type="EMBL" id="EFC36785.1"/>
    </source>
</evidence>
<dbReference type="RefSeq" id="XP_002669529.1">
    <property type="nucleotide sequence ID" value="XM_002669483.1"/>
</dbReference>
<accession>D2W292</accession>
<dbReference type="VEuPathDB" id="AmoebaDB:NAEGRDRAFT_54137"/>
<name>D2W292_NAEGR</name>
<dbReference type="AlphaFoldDB" id="D2W292"/>
<dbReference type="GeneID" id="8862924"/>
<keyword evidence="1" id="KW-0732">Signal</keyword>